<gene>
    <name evidence="1" type="ORF">FF011L_29960</name>
</gene>
<keyword evidence="2" id="KW-1185">Reference proteome</keyword>
<dbReference type="EMBL" id="CP036262">
    <property type="protein sequence ID" value="QDS94217.1"/>
    <property type="molecule type" value="Genomic_DNA"/>
</dbReference>
<dbReference type="Proteomes" id="UP000320672">
    <property type="component" value="Chromosome"/>
</dbReference>
<name>A0A517MHG2_9BACT</name>
<accession>A0A517MHG2</accession>
<dbReference type="AlphaFoldDB" id="A0A517MHG2"/>
<organism evidence="1 2">
    <name type="scientific">Roseimaritima multifibrata</name>
    <dbReference type="NCBI Taxonomy" id="1930274"/>
    <lineage>
        <taxon>Bacteria</taxon>
        <taxon>Pseudomonadati</taxon>
        <taxon>Planctomycetota</taxon>
        <taxon>Planctomycetia</taxon>
        <taxon>Pirellulales</taxon>
        <taxon>Pirellulaceae</taxon>
        <taxon>Roseimaritima</taxon>
    </lineage>
</organism>
<evidence type="ECO:0000313" key="1">
    <source>
        <dbReference type="EMBL" id="QDS94217.1"/>
    </source>
</evidence>
<protein>
    <submittedName>
        <fullName evidence="1">Uncharacterized protein</fullName>
    </submittedName>
</protein>
<sequence>MVMCCVSFDDGTWIFWHDDSPVLVTFPALEPEQYESGTVHEIDDLLDAPERLYELPEKRMDAVRERYVRIVLGFSEF</sequence>
<evidence type="ECO:0000313" key="2">
    <source>
        <dbReference type="Proteomes" id="UP000320672"/>
    </source>
</evidence>
<proteinExistence type="predicted"/>
<reference evidence="1 2" key="1">
    <citation type="submission" date="2019-02" db="EMBL/GenBank/DDBJ databases">
        <title>Deep-cultivation of Planctomycetes and their phenomic and genomic characterization uncovers novel biology.</title>
        <authorList>
            <person name="Wiegand S."/>
            <person name="Jogler M."/>
            <person name="Boedeker C."/>
            <person name="Pinto D."/>
            <person name="Vollmers J."/>
            <person name="Rivas-Marin E."/>
            <person name="Kohn T."/>
            <person name="Peeters S.H."/>
            <person name="Heuer A."/>
            <person name="Rast P."/>
            <person name="Oberbeckmann S."/>
            <person name="Bunk B."/>
            <person name="Jeske O."/>
            <person name="Meyerdierks A."/>
            <person name="Storesund J.E."/>
            <person name="Kallscheuer N."/>
            <person name="Luecker S."/>
            <person name="Lage O.M."/>
            <person name="Pohl T."/>
            <person name="Merkel B.J."/>
            <person name="Hornburger P."/>
            <person name="Mueller R.-W."/>
            <person name="Bruemmer F."/>
            <person name="Labrenz M."/>
            <person name="Spormann A.M."/>
            <person name="Op den Camp H."/>
            <person name="Overmann J."/>
            <person name="Amann R."/>
            <person name="Jetten M.S.M."/>
            <person name="Mascher T."/>
            <person name="Medema M.H."/>
            <person name="Devos D.P."/>
            <person name="Kaster A.-K."/>
            <person name="Ovreas L."/>
            <person name="Rohde M."/>
            <person name="Galperin M.Y."/>
            <person name="Jogler C."/>
        </authorList>
    </citation>
    <scope>NUCLEOTIDE SEQUENCE [LARGE SCALE GENOMIC DNA]</scope>
    <source>
        <strain evidence="1 2">FF011L</strain>
    </source>
</reference>
<dbReference type="KEGG" id="rml:FF011L_29960"/>